<evidence type="ECO:0000313" key="1">
    <source>
        <dbReference type="EMBL" id="KII70829.1"/>
    </source>
</evidence>
<sequence>MVRIPPDNFFFFNAPKKIIEDEELLAFHRSLAIDSRQYQSQNATHLGRLNAALKRPKLVFHVYKNLPIRADNLSYIKVLHAIVRSSPHQRIAQGLFPDVYETCVVIYVVEYIFRC</sequence>
<evidence type="ECO:0000313" key="2">
    <source>
        <dbReference type="Proteomes" id="UP000031668"/>
    </source>
</evidence>
<proteinExistence type="predicted"/>
<protein>
    <submittedName>
        <fullName evidence="1">Uncharacterized protein</fullName>
    </submittedName>
</protein>
<accession>A0A0C2IZ82</accession>
<reference evidence="1 2" key="1">
    <citation type="journal article" date="2014" name="Genome Biol. Evol.">
        <title>The genome of the myxosporean Thelohanellus kitauei shows adaptations to nutrient acquisition within its fish host.</title>
        <authorList>
            <person name="Yang Y."/>
            <person name="Xiong J."/>
            <person name="Zhou Z."/>
            <person name="Huo F."/>
            <person name="Miao W."/>
            <person name="Ran C."/>
            <person name="Liu Y."/>
            <person name="Zhang J."/>
            <person name="Feng J."/>
            <person name="Wang M."/>
            <person name="Wang M."/>
            <person name="Wang L."/>
            <person name="Yao B."/>
        </authorList>
    </citation>
    <scope>NUCLEOTIDE SEQUENCE [LARGE SCALE GENOMIC DNA]</scope>
    <source>
        <strain evidence="1">Wuqing</strain>
    </source>
</reference>
<dbReference type="EMBL" id="JWZT01001958">
    <property type="protein sequence ID" value="KII70829.1"/>
    <property type="molecule type" value="Genomic_DNA"/>
</dbReference>
<gene>
    <name evidence="1" type="ORF">RF11_01273</name>
</gene>
<organism evidence="1 2">
    <name type="scientific">Thelohanellus kitauei</name>
    <name type="common">Myxosporean</name>
    <dbReference type="NCBI Taxonomy" id="669202"/>
    <lineage>
        <taxon>Eukaryota</taxon>
        <taxon>Metazoa</taxon>
        <taxon>Cnidaria</taxon>
        <taxon>Myxozoa</taxon>
        <taxon>Myxosporea</taxon>
        <taxon>Bivalvulida</taxon>
        <taxon>Platysporina</taxon>
        <taxon>Myxobolidae</taxon>
        <taxon>Thelohanellus</taxon>
    </lineage>
</organism>
<comment type="caution">
    <text evidence="1">The sequence shown here is derived from an EMBL/GenBank/DDBJ whole genome shotgun (WGS) entry which is preliminary data.</text>
</comment>
<keyword evidence="2" id="KW-1185">Reference proteome</keyword>
<dbReference type="Proteomes" id="UP000031668">
    <property type="component" value="Unassembled WGS sequence"/>
</dbReference>
<dbReference type="AlphaFoldDB" id="A0A0C2IZ82"/>
<name>A0A0C2IZ82_THEKT</name>